<feature type="domain" description="DUF397" evidence="2">
    <location>
        <begin position="10"/>
        <end position="63"/>
    </location>
</feature>
<name>A0ABR7LWY8_9ACTN</name>
<comment type="caution">
    <text evidence="3">The sequence shown here is derived from an EMBL/GenBank/DDBJ whole genome shotgun (WGS) entry which is preliminary data.</text>
</comment>
<accession>A0ABR7LWY8</accession>
<proteinExistence type="predicted"/>
<dbReference type="EMBL" id="JABVEC010000026">
    <property type="protein sequence ID" value="MBC6469369.1"/>
    <property type="molecule type" value="Genomic_DNA"/>
</dbReference>
<protein>
    <submittedName>
        <fullName evidence="3">DUF397 domain-containing protein</fullName>
    </submittedName>
</protein>
<feature type="region of interest" description="Disordered" evidence="1">
    <location>
        <begin position="1"/>
        <end position="23"/>
    </location>
</feature>
<feature type="compositionally biased region" description="Polar residues" evidence="1">
    <location>
        <begin position="12"/>
        <end position="23"/>
    </location>
</feature>
<dbReference type="InterPro" id="IPR007278">
    <property type="entry name" value="DUF397"/>
</dbReference>
<evidence type="ECO:0000313" key="3">
    <source>
        <dbReference type="EMBL" id="MBC6469369.1"/>
    </source>
</evidence>
<evidence type="ECO:0000313" key="4">
    <source>
        <dbReference type="Proteomes" id="UP000805614"/>
    </source>
</evidence>
<organism evidence="3 4">
    <name type="scientific">Actinomadura alba</name>
    <dbReference type="NCBI Taxonomy" id="406431"/>
    <lineage>
        <taxon>Bacteria</taxon>
        <taxon>Bacillati</taxon>
        <taxon>Actinomycetota</taxon>
        <taxon>Actinomycetes</taxon>
        <taxon>Streptosporangiales</taxon>
        <taxon>Thermomonosporaceae</taxon>
        <taxon>Actinomadura</taxon>
    </lineage>
</organism>
<reference evidence="3 4" key="1">
    <citation type="submission" date="2020-06" db="EMBL/GenBank/DDBJ databases">
        <title>Actinomadura xiongansis sp. nov., isolated from soil of Baiyangdian.</title>
        <authorList>
            <person name="Zhang X."/>
        </authorList>
    </citation>
    <scope>NUCLEOTIDE SEQUENCE [LARGE SCALE GENOMIC DNA]</scope>
    <source>
        <strain evidence="3 4">HBUM206468</strain>
    </source>
</reference>
<evidence type="ECO:0000256" key="1">
    <source>
        <dbReference type="SAM" id="MobiDB-lite"/>
    </source>
</evidence>
<dbReference type="Pfam" id="PF04149">
    <property type="entry name" value="DUF397"/>
    <property type="match status" value="1"/>
</dbReference>
<dbReference type="Proteomes" id="UP000805614">
    <property type="component" value="Unassembled WGS sequence"/>
</dbReference>
<dbReference type="RefSeq" id="WP_187246415.1">
    <property type="nucleotide sequence ID" value="NZ_BAAAOK010000009.1"/>
</dbReference>
<sequence>MVSQEELENASWRKSSQSDEANSGCVSMASLGAFRAIRDSKDPHGPALVFNATELRSFFAEIRRGGFDFPNCGTNGGAAG</sequence>
<gene>
    <name evidence="3" type="ORF">HKK74_28300</name>
</gene>
<keyword evidence="4" id="KW-1185">Reference proteome</keyword>
<evidence type="ECO:0000259" key="2">
    <source>
        <dbReference type="Pfam" id="PF04149"/>
    </source>
</evidence>